<feature type="transmembrane region" description="Helical" evidence="10">
    <location>
        <begin position="1085"/>
        <end position="1110"/>
    </location>
</feature>
<organism evidence="13">
    <name type="scientific">Psilocybe cubensis</name>
    <name type="common">Psychedelic mushroom</name>
    <name type="synonym">Stropharia cubensis</name>
    <dbReference type="NCBI Taxonomy" id="181762"/>
    <lineage>
        <taxon>Eukaryota</taxon>
        <taxon>Fungi</taxon>
        <taxon>Dikarya</taxon>
        <taxon>Basidiomycota</taxon>
        <taxon>Agaricomycotina</taxon>
        <taxon>Agaricomycetes</taxon>
        <taxon>Agaricomycetidae</taxon>
        <taxon>Agaricales</taxon>
        <taxon>Agaricineae</taxon>
        <taxon>Strophariaceae</taxon>
        <taxon>Psilocybe</taxon>
    </lineage>
</organism>
<feature type="domain" description="ABC transmembrane type-1" evidence="12">
    <location>
        <begin position="1017"/>
        <end position="1234"/>
    </location>
</feature>
<dbReference type="CDD" id="cd03250">
    <property type="entry name" value="ABCC_MRP_domain1"/>
    <property type="match status" value="1"/>
</dbReference>
<dbReference type="InterPro" id="IPR050173">
    <property type="entry name" value="ABC_transporter_C-like"/>
</dbReference>
<name>A0A8H8CGB0_PSICU</name>
<feature type="transmembrane region" description="Helical" evidence="10">
    <location>
        <begin position="481"/>
        <end position="502"/>
    </location>
</feature>
<keyword evidence="5" id="KW-0547">Nucleotide-binding</keyword>
<evidence type="ECO:0000256" key="7">
    <source>
        <dbReference type="ARBA" id="ARBA00022989"/>
    </source>
</evidence>
<dbReference type="Gene3D" id="1.20.1560.10">
    <property type="entry name" value="ABC transporter type 1, transmembrane domain"/>
    <property type="match status" value="2"/>
</dbReference>
<keyword evidence="8 10" id="KW-0472">Membrane</keyword>
<evidence type="ECO:0000256" key="1">
    <source>
        <dbReference type="ARBA" id="ARBA00004141"/>
    </source>
</evidence>
<dbReference type="EMBL" id="JAFIQS010000010">
    <property type="protein sequence ID" value="KAG5165227.1"/>
    <property type="molecule type" value="Genomic_DNA"/>
</dbReference>
<feature type="region of interest" description="Disordered" evidence="9">
    <location>
        <begin position="389"/>
        <end position="423"/>
    </location>
</feature>
<gene>
    <name evidence="13" type="ORF">JR316_009923</name>
</gene>
<feature type="domain" description="ABC transporter" evidence="11">
    <location>
        <begin position="660"/>
        <end position="901"/>
    </location>
</feature>
<dbReference type="SUPFAM" id="SSF52540">
    <property type="entry name" value="P-loop containing nucleoside triphosphate hydrolases"/>
    <property type="match status" value="2"/>
</dbReference>
<accession>A0A8H8CGB0</accession>
<dbReference type="InterPro" id="IPR036640">
    <property type="entry name" value="ABC1_TM_sf"/>
</dbReference>
<comment type="caution">
    <text evidence="13">The sequence shown here is derived from an EMBL/GenBank/DDBJ whole genome shotgun (WGS) entry which is preliminary data.</text>
</comment>
<feature type="transmembrane region" description="Helical" evidence="10">
    <location>
        <begin position="34"/>
        <end position="56"/>
    </location>
</feature>
<dbReference type="PROSITE" id="PS50929">
    <property type="entry name" value="ABC_TM1F"/>
    <property type="match status" value="2"/>
</dbReference>
<dbReference type="InterPro" id="IPR003439">
    <property type="entry name" value="ABC_transporter-like_ATP-bd"/>
</dbReference>
<protein>
    <recommendedName>
        <fullName evidence="14">P-loop containing nucleoside triphosphate hydrolase protein</fullName>
    </recommendedName>
</protein>
<evidence type="ECO:0000256" key="2">
    <source>
        <dbReference type="ARBA" id="ARBA00022448"/>
    </source>
</evidence>
<evidence type="ECO:0000259" key="11">
    <source>
        <dbReference type="PROSITE" id="PS50893"/>
    </source>
</evidence>
<dbReference type="GO" id="GO:0016020">
    <property type="term" value="C:membrane"/>
    <property type="evidence" value="ECO:0007669"/>
    <property type="project" value="UniProtKB-SubCell"/>
</dbReference>
<dbReference type="CDD" id="cd18604">
    <property type="entry name" value="ABC_6TM_VMR1_D2_like"/>
    <property type="match status" value="1"/>
</dbReference>
<evidence type="ECO:0000256" key="4">
    <source>
        <dbReference type="ARBA" id="ARBA00022737"/>
    </source>
</evidence>
<comment type="subcellular location">
    <subcellularLocation>
        <location evidence="1">Membrane</location>
        <topology evidence="1">Multi-pass membrane protein</topology>
    </subcellularLocation>
</comment>
<dbReference type="FunFam" id="1.20.1560.10:FF:000013">
    <property type="entry name" value="ABC transporter C family member 2"/>
    <property type="match status" value="1"/>
</dbReference>
<feature type="transmembrane region" description="Helical" evidence="10">
    <location>
        <begin position="566"/>
        <end position="586"/>
    </location>
</feature>
<evidence type="ECO:0000313" key="13">
    <source>
        <dbReference type="EMBL" id="KAG5165227.1"/>
    </source>
</evidence>
<dbReference type="GO" id="GO:0016887">
    <property type="term" value="F:ATP hydrolysis activity"/>
    <property type="evidence" value="ECO:0007669"/>
    <property type="project" value="InterPro"/>
</dbReference>
<evidence type="ECO:0000256" key="8">
    <source>
        <dbReference type="ARBA" id="ARBA00023136"/>
    </source>
</evidence>
<dbReference type="PANTHER" id="PTHR24223">
    <property type="entry name" value="ATP-BINDING CASSETTE SUB-FAMILY C"/>
    <property type="match status" value="1"/>
</dbReference>
<keyword evidence="6" id="KW-0067">ATP-binding</keyword>
<keyword evidence="3 10" id="KW-0812">Transmembrane</keyword>
<evidence type="ECO:0008006" key="14">
    <source>
        <dbReference type="Google" id="ProtNLM"/>
    </source>
</evidence>
<proteinExistence type="predicted"/>
<dbReference type="InterPro" id="IPR027417">
    <property type="entry name" value="P-loop_NTPase"/>
</dbReference>
<dbReference type="GO" id="GO:0005524">
    <property type="term" value="F:ATP binding"/>
    <property type="evidence" value="ECO:0007669"/>
    <property type="project" value="UniProtKB-KW"/>
</dbReference>
<evidence type="ECO:0000256" key="10">
    <source>
        <dbReference type="SAM" id="Phobius"/>
    </source>
</evidence>
<dbReference type="InterPro" id="IPR017871">
    <property type="entry name" value="ABC_transporter-like_CS"/>
</dbReference>
<dbReference type="Pfam" id="PF00005">
    <property type="entry name" value="ABC_tran"/>
    <property type="match status" value="2"/>
</dbReference>
<keyword evidence="2" id="KW-0813">Transport</keyword>
<dbReference type="SUPFAM" id="SSF90123">
    <property type="entry name" value="ABC transporter transmembrane region"/>
    <property type="match status" value="2"/>
</dbReference>
<feature type="transmembrane region" description="Helical" evidence="10">
    <location>
        <begin position="1211"/>
        <end position="1230"/>
    </location>
</feature>
<dbReference type="InterPro" id="IPR003593">
    <property type="entry name" value="AAA+_ATPase"/>
</dbReference>
<dbReference type="SMART" id="SM00382">
    <property type="entry name" value="AAA"/>
    <property type="match status" value="2"/>
</dbReference>
<dbReference type="CDD" id="cd18596">
    <property type="entry name" value="ABC_6TM_VMR1_D1_like"/>
    <property type="match status" value="1"/>
</dbReference>
<sequence>MDMEVQHTLLDSTLIVTKTTETLDRFILNDSRSIPFLLVLIFTCIQGVHGIISLTLRHPVVGENIPPSTFSQMLSIKVDALGGKTASTYLLARLLGCAVMLVLEANTLYRSHPHGAITRLPLSPEMCLMLTSLYALILAGVSLTVDKWRVLATRYNLATLLATFAVYASRDVWPLATFEGHPKDSAQGMLLWFKITTLTITAIFIPRRYIPVDSKKAMPIPNDEQTCSIFSRAVYTYLDPVIALGYRVSHLEFDQLPPLPDTEEAKNIVKYAFPHLDLFHGAQKRHIFFGLMRVLRLEYTIISVCIILMGVCEFILPLAINRLLKYLETGGENARIKPWFWILCIFCGPFFRTLLFQNYIFVATTTFVRVEGLLTQLVFEHSLRIRVKNDPSTSTEEPQASEDLAVEEASSEDEPTTTAPSLQDKKIEKSGANVLGKINNLVTTDLANIVEAREFIVLLVYVPLQIILSVVFLYQLLGWSAFAGIAVTIVLFPVPGYIAKLIQDTQKVLMEKTDARVQDVAEAINVIRMIKVFGWEEKMSKRIKQSRDNELTSLWRLKLLDAANSVITYVIPIITMLVTFGVYAIIMKGELNASKIFSSITVFNILRTQLRKISFEITAAAQGKVSLDRINDFLKNTELLDAFSSQAPSMILKHHLKDEIGFNDVTFTWSLLSNEGSLTPTTRSFKLRIPYKLLFQKNSINLIVVPTGSGKTSMLMALLGEMYFLPSSPDSCFNLPRGGGIAFAAQDSWVQNATIRENILFGSAYDEVRYKKVIQQCALDKDLQMFEAGDATEVGEKGLTLSGGQKARVTLARAIYSPAKILLLDDVLAALDVHTSSWIVNQCLQGDLVKDRTILLLTHNIALTAPIAHFIVSLNSDGTLHTQSKDIKKIVTNDSFISREAEIDNESIAISHQEVHSLSHKNNFVVDGKLIMKEEIIEGHVTWKSIKVFLKGLGGNHPVWFYVLWISGIALTDWLSTFQVWFLGYWGSQYEFHTPSEVPASLQLAATTIYNSAYIHFVYGTMRASRFINGTLVDSFLSSTLRWLDETPTGRIIARCTQDISAVDGIIPFTFRDVNEVAISMTTKIVVIVLFAPFFLFPGFGVAILGFYLGNMYLKAQMSVKREKSNARSPLLAHFNAAISGLVSIRAYGAEGLFKDESINRINHYVRVGRASVSLNKWIGVRIDLLGELFTASLAAYLLYGHSIGAANTGVALSLAAELCALILIFVRAFNEFEVQANSLERIQGFLDIEHEPQQTEDGKPPASWPTSGDLRVECLSARYSQVGPKVLHDLSFHIESGQRIGIGEQQIALSSSLTLALLRCIFTEGTVYYDGVPTNQINLDVLRSNITIIPQSPELLSGTLRRNLDPFEQHGDATLNDALRAAGLFSFEELGEACLTLDSNIASAGCNLSVGQKQILALARAMVRGSKLLVLDEATSAIGSIPHFAGHYTTDSVIQTTLRHQLPSDVTVITVAHRLQTIMDADKMMVLDSGRIVEFDSPLSLLGKESGMFRALVDGSGDRATLYAMAKRKTLNSSHRH</sequence>
<feature type="transmembrane region" description="Helical" evidence="10">
    <location>
        <begin position="455"/>
        <end position="475"/>
    </location>
</feature>
<evidence type="ECO:0000256" key="3">
    <source>
        <dbReference type="ARBA" id="ARBA00022692"/>
    </source>
</evidence>
<keyword evidence="7 10" id="KW-1133">Transmembrane helix</keyword>
<dbReference type="PANTHER" id="PTHR24223:SF356">
    <property type="entry name" value="ATP-BINDING CASSETTE TRANSPORTER ABC4"/>
    <property type="match status" value="1"/>
</dbReference>
<feature type="transmembrane region" description="Helical" evidence="10">
    <location>
        <begin position="1179"/>
        <end position="1199"/>
    </location>
</feature>
<dbReference type="FunFam" id="3.40.50.300:FF:000163">
    <property type="entry name" value="Multidrug resistance-associated protein member 4"/>
    <property type="match status" value="1"/>
</dbReference>
<feature type="transmembrane region" description="Helical" evidence="10">
    <location>
        <begin position="189"/>
        <end position="206"/>
    </location>
</feature>
<feature type="transmembrane region" description="Helical" evidence="10">
    <location>
        <begin position="1131"/>
        <end position="1149"/>
    </location>
</feature>
<dbReference type="PROSITE" id="PS00211">
    <property type="entry name" value="ABC_TRANSPORTER_1"/>
    <property type="match status" value="1"/>
</dbReference>
<feature type="transmembrane region" description="Helical" evidence="10">
    <location>
        <begin position="340"/>
        <end position="361"/>
    </location>
</feature>
<evidence type="ECO:0000256" key="5">
    <source>
        <dbReference type="ARBA" id="ARBA00022741"/>
    </source>
</evidence>
<feature type="compositionally biased region" description="Acidic residues" evidence="9">
    <location>
        <begin position="404"/>
        <end position="415"/>
    </location>
</feature>
<feature type="transmembrane region" description="Helical" evidence="10">
    <location>
        <begin position="128"/>
        <end position="145"/>
    </location>
</feature>
<feature type="transmembrane region" description="Helical" evidence="10">
    <location>
        <begin position="152"/>
        <end position="169"/>
    </location>
</feature>
<feature type="transmembrane region" description="Helical" evidence="10">
    <location>
        <begin position="299"/>
        <end position="320"/>
    </location>
</feature>
<feature type="transmembrane region" description="Helical" evidence="10">
    <location>
        <begin position="90"/>
        <end position="108"/>
    </location>
</feature>
<reference evidence="13" key="1">
    <citation type="submission" date="2021-02" db="EMBL/GenBank/DDBJ databases">
        <title>Psilocybe cubensis genome.</title>
        <authorList>
            <person name="Mckernan K.J."/>
            <person name="Crawford S."/>
            <person name="Trippe A."/>
            <person name="Kane L.T."/>
            <person name="Mclaughlin S."/>
        </authorList>
    </citation>
    <scope>NUCLEOTIDE SEQUENCE [LARGE SCALE GENOMIC DNA]</scope>
    <source>
        <strain evidence="13">MGC-MH-2018</strain>
    </source>
</reference>
<feature type="domain" description="ABC transporter" evidence="11">
    <location>
        <begin position="1271"/>
        <end position="1515"/>
    </location>
</feature>
<evidence type="ECO:0000259" key="12">
    <source>
        <dbReference type="PROSITE" id="PS50929"/>
    </source>
</evidence>
<keyword evidence="4" id="KW-0677">Repeat</keyword>
<dbReference type="Gene3D" id="3.40.50.300">
    <property type="entry name" value="P-loop containing nucleotide triphosphate hydrolases"/>
    <property type="match status" value="2"/>
</dbReference>
<feature type="domain" description="ABC transmembrane type-1" evidence="12">
    <location>
        <begin position="301"/>
        <end position="622"/>
    </location>
</feature>
<dbReference type="GO" id="GO:0140359">
    <property type="term" value="F:ABC-type transporter activity"/>
    <property type="evidence" value="ECO:0007669"/>
    <property type="project" value="InterPro"/>
</dbReference>
<evidence type="ECO:0000256" key="6">
    <source>
        <dbReference type="ARBA" id="ARBA00022840"/>
    </source>
</evidence>
<dbReference type="PROSITE" id="PS50893">
    <property type="entry name" value="ABC_TRANSPORTER_2"/>
    <property type="match status" value="2"/>
</dbReference>
<dbReference type="Pfam" id="PF00664">
    <property type="entry name" value="ABC_membrane"/>
    <property type="match status" value="3"/>
</dbReference>
<evidence type="ECO:0000256" key="9">
    <source>
        <dbReference type="SAM" id="MobiDB-lite"/>
    </source>
</evidence>
<dbReference type="InterPro" id="IPR011527">
    <property type="entry name" value="ABC1_TM_dom"/>
</dbReference>